<organism evidence="1 2">
    <name type="scientific">Alloyangia pacifica</name>
    <dbReference type="NCBI Taxonomy" id="311180"/>
    <lineage>
        <taxon>Bacteria</taxon>
        <taxon>Pseudomonadati</taxon>
        <taxon>Pseudomonadota</taxon>
        <taxon>Alphaproteobacteria</taxon>
        <taxon>Rhodobacterales</taxon>
        <taxon>Roseobacteraceae</taxon>
        <taxon>Alloyangia</taxon>
    </lineage>
</organism>
<sequence length="255" mass="28156">MSEATARATISRGTAGRLMAELRHTPELTPDRLKQLINPRFFPRNQKALKRSAERVRRHPGAVRVAVTSAPGLVVVARRHFVTTGSSYHEPGVVRTMPAALYEHVTFAPSSADLRMLDLHIQKHAIARWVERGGSPDPRDLGVSLADLDAAALHILSADLRGYLFGPLVGDSSGHYAAFGVPDARAGTWVVVPGLPEGTSQIDQRERDLIAVTYLGESELSEERQTYREHMLAHGIRATVQRWPDLFSPEAQDRH</sequence>
<evidence type="ECO:0000313" key="2">
    <source>
        <dbReference type="Proteomes" id="UP000244915"/>
    </source>
</evidence>
<dbReference type="OrthoDB" id="7888780at2"/>
<proteinExistence type="predicted"/>
<dbReference type="AlphaFoldDB" id="A0A2U8HER5"/>
<dbReference type="Proteomes" id="UP000244915">
    <property type="component" value="Chromosome 1"/>
</dbReference>
<reference evidence="1 2" key="1">
    <citation type="submission" date="2017-06" db="EMBL/GenBank/DDBJ databases">
        <title>Yangia sp. YSBP01 complete genome sequence.</title>
        <authorList>
            <person name="Woo J.-H."/>
            <person name="Kim H.-S."/>
        </authorList>
    </citation>
    <scope>NUCLEOTIDE SEQUENCE [LARGE SCALE GENOMIC DNA]</scope>
    <source>
        <strain evidence="1 2">YSBP01</strain>
    </source>
</reference>
<dbReference type="EMBL" id="CP022189">
    <property type="protein sequence ID" value="AWI84283.1"/>
    <property type="molecule type" value="Genomic_DNA"/>
</dbReference>
<protein>
    <submittedName>
        <fullName evidence="1">Uncharacterized protein</fullName>
    </submittedName>
</protein>
<accession>A0A2U8HER5</accession>
<dbReference type="KEGG" id="ypac:CEW88_11655"/>
<gene>
    <name evidence="1" type="ORF">CEW88_11655</name>
</gene>
<dbReference type="RefSeq" id="WP_108966980.1">
    <property type="nucleotide sequence ID" value="NZ_CP022189.1"/>
</dbReference>
<name>A0A2U8HER5_9RHOB</name>
<evidence type="ECO:0000313" key="1">
    <source>
        <dbReference type="EMBL" id="AWI84283.1"/>
    </source>
</evidence>